<accession>A0ABX7Y6X6</accession>
<name>A0ABX7Y6X6_9ACTN</name>
<dbReference type="CDD" id="cd06259">
    <property type="entry name" value="YdcF-like"/>
    <property type="match status" value="1"/>
</dbReference>
<dbReference type="InterPro" id="IPR014729">
    <property type="entry name" value="Rossmann-like_a/b/a_fold"/>
</dbReference>
<feature type="domain" description="DUF218" evidence="1">
    <location>
        <begin position="38"/>
        <end position="143"/>
    </location>
</feature>
<organism evidence="2 3">
    <name type="scientific">Arachnia rubra</name>
    <dbReference type="NCBI Taxonomy" id="1547448"/>
    <lineage>
        <taxon>Bacteria</taxon>
        <taxon>Bacillati</taxon>
        <taxon>Actinomycetota</taxon>
        <taxon>Actinomycetes</taxon>
        <taxon>Propionibacteriales</taxon>
        <taxon>Propionibacteriaceae</taxon>
        <taxon>Arachnia</taxon>
    </lineage>
</organism>
<dbReference type="PANTHER" id="PTHR30336:SF4">
    <property type="entry name" value="ENVELOPE BIOGENESIS FACTOR ELYC"/>
    <property type="match status" value="1"/>
</dbReference>
<dbReference type="Gene3D" id="3.40.50.620">
    <property type="entry name" value="HUPs"/>
    <property type="match status" value="1"/>
</dbReference>
<reference evidence="2 3" key="1">
    <citation type="submission" date="2021-03" db="EMBL/GenBank/DDBJ databases">
        <title>Human Oral Microbial Genomes.</title>
        <authorList>
            <person name="Johnston C.D."/>
            <person name="Chen T."/>
            <person name="Dewhirst F.E."/>
        </authorList>
    </citation>
    <scope>NUCLEOTIDE SEQUENCE [LARGE SCALE GENOMIC DNA]</scope>
    <source>
        <strain evidence="2 3">DSMZ 100122</strain>
    </source>
</reference>
<dbReference type="Proteomes" id="UP000678513">
    <property type="component" value="Chromosome"/>
</dbReference>
<dbReference type="InterPro" id="IPR003848">
    <property type="entry name" value="DUF218"/>
</dbReference>
<gene>
    <name evidence="2" type="ORF">J5A65_04380</name>
</gene>
<evidence type="ECO:0000313" key="2">
    <source>
        <dbReference type="EMBL" id="QUC08969.1"/>
    </source>
</evidence>
<proteinExistence type="predicted"/>
<evidence type="ECO:0000313" key="3">
    <source>
        <dbReference type="Proteomes" id="UP000678513"/>
    </source>
</evidence>
<evidence type="ECO:0000259" key="1">
    <source>
        <dbReference type="Pfam" id="PF02698"/>
    </source>
</evidence>
<dbReference type="PANTHER" id="PTHR30336">
    <property type="entry name" value="INNER MEMBRANE PROTEIN, PROBABLE PERMEASE"/>
    <property type="match status" value="1"/>
</dbReference>
<dbReference type="InterPro" id="IPR051599">
    <property type="entry name" value="Cell_Envelope_Assoc"/>
</dbReference>
<keyword evidence="3" id="KW-1185">Reference proteome</keyword>
<dbReference type="Pfam" id="PF02698">
    <property type="entry name" value="DUF218"/>
    <property type="match status" value="1"/>
</dbReference>
<sequence length="203" mass="22705">MKKSLWMALLGAWAFAECLEAVASRLMTRRYDGVAVTVVVPGFRNSDPHHPNAVNRWRARTAYRTAQRCGTQARILACGGDPAGSGIPEADLLTRELRRLGFPGTIVVERASRSTFENALYAAPLLADAERIAIASNPLHGLKLRIYLTCEDKLLRHRFIPSQDFQLGEWGLLRMLTAIVGTFDLLRVLSRDFTKRRRLDGNS</sequence>
<protein>
    <submittedName>
        <fullName evidence="2">YdcF family protein</fullName>
    </submittedName>
</protein>
<dbReference type="EMBL" id="CP072384">
    <property type="protein sequence ID" value="QUC08969.1"/>
    <property type="molecule type" value="Genomic_DNA"/>
</dbReference>